<keyword evidence="2" id="KW-0732">Signal</keyword>
<feature type="domain" description="Ice-binding protein C-terminal" evidence="3">
    <location>
        <begin position="184"/>
        <end position="209"/>
    </location>
</feature>
<evidence type="ECO:0000259" key="3">
    <source>
        <dbReference type="Pfam" id="PF07589"/>
    </source>
</evidence>
<protein>
    <submittedName>
        <fullName evidence="4">PEP-CTERM protein-sorting domain-containing protein</fullName>
    </submittedName>
</protein>
<evidence type="ECO:0000256" key="1">
    <source>
        <dbReference type="SAM" id="Phobius"/>
    </source>
</evidence>
<proteinExistence type="predicted"/>
<evidence type="ECO:0000313" key="5">
    <source>
        <dbReference type="Proteomes" id="UP000185192"/>
    </source>
</evidence>
<feature type="transmembrane region" description="Helical" evidence="1">
    <location>
        <begin position="188"/>
        <end position="205"/>
    </location>
</feature>
<sequence length="218" mass="22317">MSLSNIAKAAGMAALMCSASANAAIILSAAPGNAVYSGPAPTTDFESPTPGFSGGSIVTGTTPIHTTPLGSTGFYGSVSPTNGTPGFLNLPGGTETISFIWGSVDTENILTVLDAADNVLFSANGSDIVSLLGGPTPGLRFDEDPNLNPIVTLQFTDADIGTAARLKFESTKEAFEFDNFSVAAVPEPATWAFMILGFGAIGGAMRRQRKANVKVSYA</sequence>
<reference evidence="5" key="1">
    <citation type="submission" date="2016-11" db="EMBL/GenBank/DDBJ databases">
        <authorList>
            <person name="Varghese N."/>
            <person name="Submissions S."/>
        </authorList>
    </citation>
    <scope>NUCLEOTIDE SEQUENCE [LARGE SCALE GENOMIC DNA]</scope>
    <source>
        <strain evidence="5">DSM 22363</strain>
    </source>
</reference>
<dbReference type="Pfam" id="PF07589">
    <property type="entry name" value="PEP-CTERM"/>
    <property type="match status" value="1"/>
</dbReference>
<keyword evidence="1" id="KW-1133">Transmembrane helix</keyword>
<keyword evidence="1" id="KW-0812">Transmembrane</keyword>
<dbReference type="Proteomes" id="UP000185192">
    <property type="component" value="Unassembled WGS sequence"/>
</dbReference>
<feature type="chain" id="PRO_5012139086" evidence="2">
    <location>
        <begin position="24"/>
        <end position="218"/>
    </location>
</feature>
<name>A0A1N6CP75_9SPHN</name>
<dbReference type="STRING" id="1123272.SAMN02745824_0653"/>
<dbReference type="EMBL" id="FSQW01000001">
    <property type="protein sequence ID" value="SIN60381.1"/>
    <property type="molecule type" value="Genomic_DNA"/>
</dbReference>
<organism evidence="4 5">
    <name type="scientific">Parasphingorhabdus marina DSM 22363</name>
    <dbReference type="NCBI Taxonomy" id="1123272"/>
    <lineage>
        <taxon>Bacteria</taxon>
        <taxon>Pseudomonadati</taxon>
        <taxon>Pseudomonadota</taxon>
        <taxon>Alphaproteobacteria</taxon>
        <taxon>Sphingomonadales</taxon>
        <taxon>Sphingomonadaceae</taxon>
        <taxon>Parasphingorhabdus</taxon>
    </lineage>
</organism>
<dbReference type="AlphaFoldDB" id="A0A1N6CP75"/>
<gene>
    <name evidence="4" type="ORF">SAMN02745824_0653</name>
</gene>
<keyword evidence="1" id="KW-0472">Membrane</keyword>
<evidence type="ECO:0000256" key="2">
    <source>
        <dbReference type="SAM" id="SignalP"/>
    </source>
</evidence>
<keyword evidence="5" id="KW-1185">Reference proteome</keyword>
<dbReference type="NCBIfam" id="TIGR02595">
    <property type="entry name" value="PEP_CTERM"/>
    <property type="match status" value="1"/>
</dbReference>
<evidence type="ECO:0000313" key="4">
    <source>
        <dbReference type="EMBL" id="SIN60381.1"/>
    </source>
</evidence>
<dbReference type="NCBIfam" id="NF035944">
    <property type="entry name" value="PEPxxWA-CTERM"/>
    <property type="match status" value="1"/>
</dbReference>
<feature type="signal peptide" evidence="2">
    <location>
        <begin position="1"/>
        <end position="23"/>
    </location>
</feature>
<accession>A0A1N6CP75</accession>
<dbReference type="InterPro" id="IPR013424">
    <property type="entry name" value="Ice-binding_C"/>
</dbReference>